<proteinExistence type="predicted"/>
<dbReference type="InterPro" id="IPR050553">
    <property type="entry name" value="Thioredoxin_ResA/DsbE_sf"/>
</dbReference>
<sequence length="195" mass="22339">MKRSILILVVFGMFGWAVIEFLNSDDESKEQAGEKVEKQEINTEIVQEESEEGIATGLEVGDMAPDFQLQTLSGEEARLSDYRGSRVMINFWATWCPPCRAEMPDMEKFYQDKDVVILAINLVDTENSLQNVKDFSEEYNLTFPILLDTDMEVSTLYAVRPLPTSYMIDSNGRINNIAFGALNYDLMIQEYERMD</sequence>
<gene>
    <name evidence="3" type="ORF">ACFOZ1_14990</name>
</gene>
<keyword evidence="4" id="KW-1185">Reference proteome</keyword>
<dbReference type="InterPro" id="IPR013766">
    <property type="entry name" value="Thioredoxin_domain"/>
</dbReference>
<evidence type="ECO:0000259" key="2">
    <source>
        <dbReference type="PROSITE" id="PS51352"/>
    </source>
</evidence>
<dbReference type="PANTHER" id="PTHR42852">
    <property type="entry name" value="THIOL:DISULFIDE INTERCHANGE PROTEIN DSBE"/>
    <property type="match status" value="1"/>
</dbReference>
<dbReference type="Gene3D" id="3.40.30.10">
    <property type="entry name" value="Glutaredoxin"/>
    <property type="match status" value="1"/>
</dbReference>
<organism evidence="3 4">
    <name type="scientific">Gracilibacillus marinus</name>
    <dbReference type="NCBI Taxonomy" id="630535"/>
    <lineage>
        <taxon>Bacteria</taxon>
        <taxon>Bacillati</taxon>
        <taxon>Bacillota</taxon>
        <taxon>Bacilli</taxon>
        <taxon>Bacillales</taxon>
        <taxon>Bacillaceae</taxon>
        <taxon>Gracilibacillus</taxon>
    </lineage>
</organism>
<accession>A0ABV8VYV8</accession>
<dbReference type="Proteomes" id="UP001595880">
    <property type="component" value="Unassembled WGS sequence"/>
</dbReference>
<evidence type="ECO:0000256" key="1">
    <source>
        <dbReference type="ARBA" id="ARBA00023157"/>
    </source>
</evidence>
<keyword evidence="1" id="KW-1015">Disulfide bond</keyword>
<dbReference type="EMBL" id="JBHSDV010000006">
    <property type="protein sequence ID" value="MFC4389085.1"/>
    <property type="molecule type" value="Genomic_DNA"/>
</dbReference>
<dbReference type="PROSITE" id="PS51352">
    <property type="entry name" value="THIOREDOXIN_2"/>
    <property type="match status" value="1"/>
</dbReference>
<dbReference type="InterPro" id="IPR017937">
    <property type="entry name" value="Thioredoxin_CS"/>
</dbReference>
<dbReference type="InterPro" id="IPR000866">
    <property type="entry name" value="AhpC/TSA"/>
</dbReference>
<dbReference type="SUPFAM" id="SSF52833">
    <property type="entry name" value="Thioredoxin-like"/>
    <property type="match status" value="1"/>
</dbReference>
<dbReference type="InterPro" id="IPR036249">
    <property type="entry name" value="Thioredoxin-like_sf"/>
</dbReference>
<dbReference type="RefSeq" id="WP_390200572.1">
    <property type="nucleotide sequence ID" value="NZ_JBHSDV010000006.1"/>
</dbReference>
<feature type="domain" description="Thioredoxin" evidence="2">
    <location>
        <begin position="58"/>
        <end position="195"/>
    </location>
</feature>
<dbReference type="PANTHER" id="PTHR42852:SF1">
    <property type="entry name" value="THIOREDOXIN-LIKE PROTEIN YNEN"/>
    <property type="match status" value="1"/>
</dbReference>
<evidence type="ECO:0000313" key="4">
    <source>
        <dbReference type="Proteomes" id="UP001595880"/>
    </source>
</evidence>
<reference evidence="4" key="1">
    <citation type="journal article" date="2019" name="Int. J. Syst. Evol. Microbiol.">
        <title>The Global Catalogue of Microorganisms (GCM) 10K type strain sequencing project: providing services to taxonomists for standard genome sequencing and annotation.</title>
        <authorList>
            <consortium name="The Broad Institute Genomics Platform"/>
            <consortium name="The Broad Institute Genome Sequencing Center for Infectious Disease"/>
            <person name="Wu L."/>
            <person name="Ma J."/>
        </authorList>
    </citation>
    <scope>NUCLEOTIDE SEQUENCE [LARGE SCALE GENOMIC DNA]</scope>
    <source>
        <strain evidence="4">KACC 14058</strain>
    </source>
</reference>
<name>A0ABV8VYV8_9BACI</name>
<dbReference type="CDD" id="cd02966">
    <property type="entry name" value="TlpA_like_family"/>
    <property type="match status" value="1"/>
</dbReference>
<evidence type="ECO:0000313" key="3">
    <source>
        <dbReference type="EMBL" id="MFC4389085.1"/>
    </source>
</evidence>
<dbReference type="PROSITE" id="PS00194">
    <property type="entry name" value="THIOREDOXIN_1"/>
    <property type="match status" value="1"/>
</dbReference>
<comment type="caution">
    <text evidence="3">The sequence shown here is derived from an EMBL/GenBank/DDBJ whole genome shotgun (WGS) entry which is preliminary data.</text>
</comment>
<protein>
    <submittedName>
        <fullName evidence="3">Redoxin domain-containing protein</fullName>
    </submittedName>
</protein>
<dbReference type="Pfam" id="PF00578">
    <property type="entry name" value="AhpC-TSA"/>
    <property type="match status" value="1"/>
</dbReference>